<name>A0A1V1PA26_9BACT</name>
<protein>
    <submittedName>
        <fullName evidence="2">Uncharacterized protein</fullName>
    </submittedName>
</protein>
<dbReference type="EMBL" id="ATBP01000223">
    <property type="protein sequence ID" value="ETR71779.1"/>
    <property type="molecule type" value="Genomic_DNA"/>
</dbReference>
<dbReference type="AlphaFoldDB" id="A0A1V1PA26"/>
<keyword evidence="1" id="KW-0472">Membrane</keyword>
<evidence type="ECO:0000256" key="1">
    <source>
        <dbReference type="SAM" id="Phobius"/>
    </source>
</evidence>
<feature type="transmembrane region" description="Helical" evidence="1">
    <location>
        <begin position="16"/>
        <end position="39"/>
    </location>
</feature>
<evidence type="ECO:0000313" key="3">
    <source>
        <dbReference type="Proteomes" id="UP000189670"/>
    </source>
</evidence>
<organism evidence="2 3">
    <name type="scientific">Candidatus Magnetoglobus multicellularis str. Araruama</name>
    <dbReference type="NCBI Taxonomy" id="890399"/>
    <lineage>
        <taxon>Bacteria</taxon>
        <taxon>Pseudomonadati</taxon>
        <taxon>Thermodesulfobacteriota</taxon>
        <taxon>Desulfobacteria</taxon>
        <taxon>Desulfobacterales</taxon>
        <taxon>Desulfobacteraceae</taxon>
        <taxon>Candidatus Magnetoglobus</taxon>
    </lineage>
</organism>
<proteinExistence type="predicted"/>
<evidence type="ECO:0000313" key="2">
    <source>
        <dbReference type="EMBL" id="ETR71779.1"/>
    </source>
</evidence>
<accession>A0A1V1PA26</accession>
<gene>
    <name evidence="2" type="ORF">OMM_07892</name>
</gene>
<feature type="transmembrane region" description="Helical" evidence="1">
    <location>
        <begin position="45"/>
        <end position="65"/>
    </location>
</feature>
<sequence>MNISKRLYTKTYRRSLTIIFSIASIILECYALVLLFQFYQDFAEWQTLIFAVVIHMVPSFLMAGLSKVARFSVTDDVIDMLKDKKVWPPITEKLQNMQKDVFVLEKSYQAAVEKAVTVNLDEIKTQTKRLIWNPKILS</sequence>
<reference evidence="3" key="1">
    <citation type="submission" date="2012-11" db="EMBL/GenBank/DDBJ databases">
        <authorList>
            <person name="Lucero-Rivera Y.E."/>
            <person name="Tovar-Ramirez D."/>
        </authorList>
    </citation>
    <scope>NUCLEOTIDE SEQUENCE [LARGE SCALE GENOMIC DNA]</scope>
    <source>
        <strain evidence="3">Araruama</strain>
    </source>
</reference>
<comment type="caution">
    <text evidence="2">The sequence shown here is derived from an EMBL/GenBank/DDBJ whole genome shotgun (WGS) entry which is preliminary data.</text>
</comment>
<keyword evidence="1" id="KW-0812">Transmembrane</keyword>
<dbReference type="Proteomes" id="UP000189670">
    <property type="component" value="Unassembled WGS sequence"/>
</dbReference>
<keyword evidence="1" id="KW-1133">Transmembrane helix</keyword>